<gene>
    <name evidence="1" type="ORF">LCGC14_0394950</name>
</gene>
<sequence>GSLTQETYVIRKHVALSGATDNSATNIFTITTTDETGSADGGMYSVHVQLTVGEAVAASGAVNTASVGLGVRWTRIMASAGTGANSAVIEIGETASANEGSGSISLVTVTVTETSEFVQQVLLNVNTSGGTFDGFAIVELVYSDFTTAPVIN</sequence>
<dbReference type="EMBL" id="LAZR01000334">
    <property type="protein sequence ID" value="KKN73930.1"/>
    <property type="molecule type" value="Genomic_DNA"/>
</dbReference>
<accession>A0A0F9SYB5</accession>
<dbReference type="AlphaFoldDB" id="A0A0F9SYB5"/>
<proteinExistence type="predicted"/>
<name>A0A0F9SYB5_9ZZZZ</name>
<protein>
    <submittedName>
        <fullName evidence="1">Uncharacterized protein</fullName>
    </submittedName>
</protein>
<organism evidence="1">
    <name type="scientific">marine sediment metagenome</name>
    <dbReference type="NCBI Taxonomy" id="412755"/>
    <lineage>
        <taxon>unclassified sequences</taxon>
        <taxon>metagenomes</taxon>
        <taxon>ecological metagenomes</taxon>
    </lineage>
</organism>
<evidence type="ECO:0000313" key="1">
    <source>
        <dbReference type="EMBL" id="KKN73930.1"/>
    </source>
</evidence>
<comment type="caution">
    <text evidence="1">The sequence shown here is derived from an EMBL/GenBank/DDBJ whole genome shotgun (WGS) entry which is preliminary data.</text>
</comment>
<feature type="non-terminal residue" evidence="1">
    <location>
        <position position="1"/>
    </location>
</feature>
<reference evidence="1" key="1">
    <citation type="journal article" date="2015" name="Nature">
        <title>Complex archaea that bridge the gap between prokaryotes and eukaryotes.</title>
        <authorList>
            <person name="Spang A."/>
            <person name="Saw J.H."/>
            <person name="Jorgensen S.L."/>
            <person name="Zaremba-Niedzwiedzka K."/>
            <person name="Martijn J."/>
            <person name="Lind A.E."/>
            <person name="van Eijk R."/>
            <person name="Schleper C."/>
            <person name="Guy L."/>
            <person name="Ettema T.J."/>
        </authorList>
    </citation>
    <scope>NUCLEOTIDE SEQUENCE</scope>
</reference>